<comment type="caution">
    <text evidence="2">The sequence shown here is derived from an EMBL/GenBank/DDBJ whole genome shotgun (WGS) entry which is preliminary data.</text>
</comment>
<sequence length="431" mass="47609">VFSTTYDAVEEATSGARISQKNMEAVWDVCYRKKMAEQYKATKGRFPTSTVLNGHRFLLCRSFRIGFAHHQRMKARDCNAELKVEDDEEVEDVSDIALMHYLHESLEIPVEAEEVDRRRSPGAASSGLISAPFWDSLTGRAQRGRKKHKKSCKKEKRANKELRAKAGGTEDSARKGTHGVEALVDSIPPSLAGPSTHKKVVAAKTKAKKATAKVPGHSALAAAKKAQDDKTKQAAVTKKPAGTLKRPAAAPKAEEAAEPEAEEAAEAAGGPEPEAEEREEGEEQGEEETPPEVDAEVDPDADEHQAEDDTPLADALVLTPPDDGVYGADLHKETVVDNEVEYEVVVKYRKSEGFMTLGYRVKGIVGKNEYKQLIQVDDKTWSEELMKEHACDTREAMSRKVIGRIFYHIIEHGTVDKEQAKIIRFNVIKQL</sequence>
<protein>
    <submittedName>
        <fullName evidence="2">Uncharacterized protein</fullName>
    </submittedName>
</protein>
<name>A0ABN9VMF8_9DINO</name>
<evidence type="ECO:0000313" key="3">
    <source>
        <dbReference type="Proteomes" id="UP001189429"/>
    </source>
</evidence>
<dbReference type="EMBL" id="CAUYUJ010017285">
    <property type="protein sequence ID" value="CAK0873493.1"/>
    <property type="molecule type" value="Genomic_DNA"/>
</dbReference>
<feature type="compositionally biased region" description="Acidic residues" evidence="1">
    <location>
        <begin position="256"/>
        <end position="265"/>
    </location>
</feature>
<keyword evidence="3" id="KW-1185">Reference proteome</keyword>
<feature type="compositionally biased region" description="Basic residues" evidence="1">
    <location>
        <begin position="142"/>
        <end position="157"/>
    </location>
</feature>
<accession>A0ABN9VMF8</accession>
<feature type="non-terminal residue" evidence="2">
    <location>
        <position position="1"/>
    </location>
</feature>
<organism evidence="2 3">
    <name type="scientific">Prorocentrum cordatum</name>
    <dbReference type="NCBI Taxonomy" id="2364126"/>
    <lineage>
        <taxon>Eukaryota</taxon>
        <taxon>Sar</taxon>
        <taxon>Alveolata</taxon>
        <taxon>Dinophyceae</taxon>
        <taxon>Prorocentrales</taxon>
        <taxon>Prorocentraceae</taxon>
        <taxon>Prorocentrum</taxon>
    </lineage>
</organism>
<feature type="region of interest" description="Disordered" evidence="1">
    <location>
        <begin position="138"/>
        <end position="310"/>
    </location>
</feature>
<reference evidence="2" key="1">
    <citation type="submission" date="2023-10" db="EMBL/GenBank/DDBJ databases">
        <authorList>
            <person name="Chen Y."/>
            <person name="Shah S."/>
            <person name="Dougan E. K."/>
            <person name="Thang M."/>
            <person name="Chan C."/>
        </authorList>
    </citation>
    <scope>NUCLEOTIDE SEQUENCE [LARGE SCALE GENOMIC DNA]</scope>
</reference>
<proteinExistence type="predicted"/>
<evidence type="ECO:0000313" key="2">
    <source>
        <dbReference type="EMBL" id="CAK0873493.1"/>
    </source>
</evidence>
<gene>
    <name evidence="2" type="ORF">PCOR1329_LOCUS58696</name>
</gene>
<evidence type="ECO:0000256" key="1">
    <source>
        <dbReference type="SAM" id="MobiDB-lite"/>
    </source>
</evidence>
<feature type="compositionally biased region" description="Basic residues" evidence="1">
    <location>
        <begin position="196"/>
        <end position="211"/>
    </location>
</feature>
<dbReference type="Proteomes" id="UP001189429">
    <property type="component" value="Unassembled WGS sequence"/>
</dbReference>
<feature type="compositionally biased region" description="Acidic residues" evidence="1">
    <location>
        <begin position="273"/>
        <end position="310"/>
    </location>
</feature>